<dbReference type="AlphaFoldDB" id="A0A7G2C7B8"/>
<accession>A0A7G2C7B8</accession>
<dbReference type="PANTHER" id="PTHR34157">
    <property type="entry name" value="TUZIN"/>
    <property type="match status" value="1"/>
</dbReference>
<evidence type="ECO:0000313" key="4">
    <source>
        <dbReference type="Proteomes" id="UP000515908"/>
    </source>
</evidence>
<protein>
    <submittedName>
        <fullName evidence="3">Uncharacterized protein</fullName>
    </submittedName>
</protein>
<dbReference type="VEuPathDB" id="TriTrypDB:ADEAN_000316300"/>
<reference evidence="3 4" key="1">
    <citation type="submission" date="2020-08" db="EMBL/GenBank/DDBJ databases">
        <authorList>
            <person name="Newling K."/>
            <person name="Davey J."/>
            <person name="Forrester S."/>
        </authorList>
    </citation>
    <scope>NUCLEOTIDE SEQUENCE [LARGE SCALE GENOMIC DNA]</scope>
    <source>
        <strain evidence="4">Crithidia deanei Carvalho (ATCC PRA-265)</strain>
    </source>
</reference>
<feature type="compositionally biased region" description="Basic and acidic residues" evidence="1">
    <location>
        <begin position="135"/>
        <end position="144"/>
    </location>
</feature>
<evidence type="ECO:0000313" key="3">
    <source>
        <dbReference type="EMBL" id="CAD2215708.1"/>
    </source>
</evidence>
<keyword evidence="2" id="KW-0472">Membrane</keyword>
<keyword evidence="2" id="KW-0812">Transmembrane</keyword>
<dbReference type="PANTHER" id="PTHR34157:SF2">
    <property type="entry name" value="TUZIN"/>
    <property type="match status" value="1"/>
</dbReference>
<feature type="transmembrane region" description="Helical" evidence="2">
    <location>
        <begin position="46"/>
        <end position="67"/>
    </location>
</feature>
<evidence type="ECO:0000256" key="1">
    <source>
        <dbReference type="SAM" id="MobiDB-lite"/>
    </source>
</evidence>
<sequence>MVYLKRSVRVLVLEKAEWQRSHHAEMRTLLRERSKERSWRYFIQKYSGFISANFAGLGVLSVFLWNFKNYRKHQRSFQMNHAVKTMTDSVTKRSEKIKANIAANAKNVGATIASMRSHKTTEEEEKGVSSVPGRGDPKRHMSRRRVVEEDPIDRCVGESPIPGQVNYPQFSDARDCSGDDFVVEREEEERWLRRIIRQLDIQHPRITVVTGYHGCGKSTLVRTAVQKENNPSLFVEVRGKDDTLIAILRSLKVPNIDMCGDPTEFIAEVLARTTTLTRKTPIVVLSLRQGSDLKRVYAETVGLSCDRMLCHVVMEVALEKISLTDLNIPRMDFYKVPNFTPRQAFDFTENLIDPVAFQHFVEVMGTNSDEIGELYAAVVHQRMSPSHFTNLKLCKAMRQLQEAWEDNDEIQKVLYRLASLEYETGQHVGGDRTVLQSPQLSDIVLYDPVQHCWLFKRKVLHTAVRCLADPLLPPLS</sequence>
<organism evidence="3 4">
    <name type="scientific">Angomonas deanei</name>
    <dbReference type="NCBI Taxonomy" id="59799"/>
    <lineage>
        <taxon>Eukaryota</taxon>
        <taxon>Discoba</taxon>
        <taxon>Euglenozoa</taxon>
        <taxon>Kinetoplastea</taxon>
        <taxon>Metakinetoplastina</taxon>
        <taxon>Trypanosomatida</taxon>
        <taxon>Trypanosomatidae</taxon>
        <taxon>Strigomonadinae</taxon>
        <taxon>Angomonas</taxon>
    </lineage>
</organism>
<proteinExistence type="predicted"/>
<dbReference type="EMBL" id="LR877149">
    <property type="protein sequence ID" value="CAD2215708.1"/>
    <property type="molecule type" value="Genomic_DNA"/>
</dbReference>
<dbReference type="SUPFAM" id="SSF52540">
    <property type="entry name" value="P-loop containing nucleoside triphosphate hydrolases"/>
    <property type="match status" value="1"/>
</dbReference>
<keyword evidence="4" id="KW-1185">Reference proteome</keyword>
<dbReference type="Gene3D" id="3.40.50.300">
    <property type="entry name" value="P-loop containing nucleotide triphosphate hydrolases"/>
    <property type="match status" value="1"/>
</dbReference>
<dbReference type="Proteomes" id="UP000515908">
    <property type="component" value="Chromosome 05"/>
</dbReference>
<dbReference type="InterPro" id="IPR027417">
    <property type="entry name" value="P-loop_NTPase"/>
</dbReference>
<keyword evidence="2" id="KW-1133">Transmembrane helix</keyword>
<dbReference type="OrthoDB" id="269909at2759"/>
<evidence type="ECO:0000256" key="2">
    <source>
        <dbReference type="SAM" id="Phobius"/>
    </source>
</evidence>
<gene>
    <name evidence="3" type="ORF">ADEAN_000316300</name>
</gene>
<feature type="region of interest" description="Disordered" evidence="1">
    <location>
        <begin position="116"/>
        <end position="144"/>
    </location>
</feature>
<name>A0A7G2C7B8_9TRYP</name>